<sequence length="175" mass="20575">MHSSKELPSKMKDKFYSNLFSKDSKYNSVLMTKQKYDSIIEDVKRIKVSKKKESSRDYRIIERYDVQTIQGSEKLVEPLSDARESVKRFVHAEELFGLITSGEEIPKYPAALVWDLSNPPPSPFNLTRPQFARTPPLSVPRQQIREERFILKVFLFYYFSRLQFHFAALCEKKKG</sequence>
<name>A0A8X6TN89_NEPPI</name>
<reference evidence="1" key="1">
    <citation type="submission" date="2020-08" db="EMBL/GenBank/DDBJ databases">
        <title>Multicomponent nature underlies the extraordinary mechanical properties of spider dragline silk.</title>
        <authorList>
            <person name="Kono N."/>
            <person name="Nakamura H."/>
            <person name="Mori M."/>
            <person name="Yoshida Y."/>
            <person name="Ohtoshi R."/>
            <person name="Malay A.D."/>
            <person name="Moran D.A.P."/>
            <person name="Tomita M."/>
            <person name="Numata K."/>
            <person name="Arakawa K."/>
        </authorList>
    </citation>
    <scope>NUCLEOTIDE SEQUENCE</scope>
</reference>
<keyword evidence="2" id="KW-1185">Reference proteome</keyword>
<dbReference type="AlphaFoldDB" id="A0A8X6TN89"/>
<organism evidence="1 2">
    <name type="scientific">Nephila pilipes</name>
    <name type="common">Giant wood spider</name>
    <name type="synonym">Nephila maculata</name>
    <dbReference type="NCBI Taxonomy" id="299642"/>
    <lineage>
        <taxon>Eukaryota</taxon>
        <taxon>Metazoa</taxon>
        <taxon>Ecdysozoa</taxon>
        <taxon>Arthropoda</taxon>
        <taxon>Chelicerata</taxon>
        <taxon>Arachnida</taxon>
        <taxon>Araneae</taxon>
        <taxon>Araneomorphae</taxon>
        <taxon>Entelegynae</taxon>
        <taxon>Araneoidea</taxon>
        <taxon>Nephilidae</taxon>
        <taxon>Nephila</taxon>
    </lineage>
</organism>
<dbReference type="OrthoDB" id="6432358at2759"/>
<accession>A0A8X6TN89</accession>
<comment type="caution">
    <text evidence="1">The sequence shown here is derived from an EMBL/GenBank/DDBJ whole genome shotgun (WGS) entry which is preliminary data.</text>
</comment>
<proteinExistence type="predicted"/>
<gene>
    <name evidence="1" type="primary">KRBA2_4</name>
    <name evidence="1" type="ORF">NPIL_652231</name>
</gene>
<protein>
    <submittedName>
        <fullName evidence="1">KRAB-A domain-containing protein 2</fullName>
    </submittedName>
</protein>
<dbReference type="EMBL" id="BMAW01062903">
    <property type="protein sequence ID" value="GFT37846.1"/>
    <property type="molecule type" value="Genomic_DNA"/>
</dbReference>
<evidence type="ECO:0000313" key="2">
    <source>
        <dbReference type="Proteomes" id="UP000887013"/>
    </source>
</evidence>
<evidence type="ECO:0000313" key="1">
    <source>
        <dbReference type="EMBL" id="GFT37846.1"/>
    </source>
</evidence>
<dbReference type="Proteomes" id="UP000887013">
    <property type="component" value="Unassembled WGS sequence"/>
</dbReference>